<keyword evidence="3 6" id="KW-0560">Oxidoreductase</keyword>
<proteinExistence type="inferred from homology"/>
<dbReference type="FunFam" id="3.40.309.10:FF:000004">
    <property type="entry name" value="Succinate-semialdehyde dehydrogenase I"/>
    <property type="match status" value="1"/>
</dbReference>
<dbReference type="InterPro" id="IPR016160">
    <property type="entry name" value="Ald_DH_CS_CYS"/>
</dbReference>
<dbReference type="GO" id="GO:0005759">
    <property type="term" value="C:mitochondrial matrix"/>
    <property type="evidence" value="ECO:0007669"/>
    <property type="project" value="EnsemblPlants"/>
</dbReference>
<dbReference type="InterPro" id="IPR029510">
    <property type="entry name" value="Ald_DH_CS_GLU"/>
</dbReference>
<dbReference type="Pfam" id="PF00171">
    <property type="entry name" value="Aldedh"/>
    <property type="match status" value="1"/>
</dbReference>
<evidence type="ECO:0000256" key="5">
    <source>
        <dbReference type="PROSITE-ProRule" id="PRU10007"/>
    </source>
</evidence>
<dbReference type="GO" id="GO:0009943">
    <property type="term" value="P:adaxial/abaxial axis specification"/>
    <property type="evidence" value="ECO:0007669"/>
    <property type="project" value="EnsemblPlants"/>
</dbReference>
<dbReference type="InterPro" id="IPR016162">
    <property type="entry name" value="Ald_DH_N"/>
</dbReference>
<keyword evidence="7" id="KW-0520">NAD</keyword>
<dbReference type="PROSITE" id="PS00687">
    <property type="entry name" value="ALDEHYDE_DEHYDR_GLU"/>
    <property type="match status" value="1"/>
</dbReference>
<dbReference type="InterPro" id="IPR010102">
    <property type="entry name" value="Succ_semiAld_DH"/>
</dbReference>
<comment type="similarity">
    <text evidence="2 6">Belongs to the aldehyde dehydrogenase family.</text>
</comment>
<dbReference type="GO" id="GO:0009409">
    <property type="term" value="P:response to cold"/>
    <property type="evidence" value="ECO:0007669"/>
    <property type="project" value="EnsemblPlants"/>
</dbReference>
<evidence type="ECO:0000259" key="8">
    <source>
        <dbReference type="Pfam" id="PF00171"/>
    </source>
</evidence>
<dbReference type="GO" id="GO:0006540">
    <property type="term" value="P:gamma-aminobutyrate shunt"/>
    <property type="evidence" value="ECO:0007669"/>
    <property type="project" value="EnsemblPlants"/>
</dbReference>
<dbReference type="GO" id="GO:0048366">
    <property type="term" value="P:leaf development"/>
    <property type="evidence" value="ECO:0007669"/>
    <property type="project" value="EnsemblPlants"/>
</dbReference>
<dbReference type="FunFam" id="3.40.605.10:FF:000005">
    <property type="entry name" value="Succinate-semialdehyde dehydrogenase I"/>
    <property type="match status" value="1"/>
</dbReference>
<dbReference type="GO" id="GO:1902074">
    <property type="term" value="P:response to salt"/>
    <property type="evidence" value="ECO:0007669"/>
    <property type="project" value="EnsemblPlants"/>
</dbReference>
<dbReference type="UniPathway" id="UPA00733"/>
<dbReference type="EC" id="1.2.1.24" evidence="7"/>
<organism evidence="9 10">
    <name type="scientific">Marchantia polymorpha</name>
    <name type="common">Common liverwort</name>
    <name type="synonym">Marchantia aquatica</name>
    <dbReference type="NCBI Taxonomy" id="3197"/>
    <lineage>
        <taxon>Eukaryota</taxon>
        <taxon>Viridiplantae</taxon>
        <taxon>Streptophyta</taxon>
        <taxon>Embryophyta</taxon>
        <taxon>Marchantiophyta</taxon>
        <taxon>Marchantiopsida</taxon>
        <taxon>Marchantiidae</taxon>
        <taxon>Marchantiales</taxon>
        <taxon>Marchantiaceae</taxon>
        <taxon>Marchantia</taxon>
    </lineage>
</organism>
<dbReference type="InterPro" id="IPR015590">
    <property type="entry name" value="Aldehyde_DH_dom"/>
</dbReference>
<keyword evidence="10" id="KW-1185">Reference proteome</keyword>
<evidence type="ECO:0000256" key="1">
    <source>
        <dbReference type="ARBA" id="ARBA00005176"/>
    </source>
</evidence>
<evidence type="ECO:0000313" key="9">
    <source>
        <dbReference type="EMBL" id="PTQ33127.1"/>
    </source>
</evidence>
<dbReference type="GO" id="GO:0072593">
    <property type="term" value="P:reactive oxygen species metabolic process"/>
    <property type="evidence" value="ECO:0007669"/>
    <property type="project" value="EnsemblPlants"/>
</dbReference>
<dbReference type="AlphaFoldDB" id="A0A2R6WGZ8"/>
<dbReference type="PANTHER" id="PTHR43353">
    <property type="entry name" value="SUCCINATE-SEMIALDEHYDE DEHYDROGENASE, MITOCHONDRIAL"/>
    <property type="match status" value="1"/>
</dbReference>
<sequence length="528" mass="56617">MLVFARRVSRGLSSISVHSTFASSRGRCRMGTVAHSNSHVAAKKLKDAGLLLSRALIGDKWCDAIDGRTLNVTNPATGELLTSVPFMGRKETELAITAAHEAFPAWSQKTNTERSKLLRKWFDLLIQNKEELGRLMTLEQGKPLKEALGEIVYAAGFVELYAEEAKRIYGDIIPATTQDKRIFVLRQPVGVVGAITPWNFPLAMITRKVAPALAAGCTIIVKPSEFTPLSAMAAAKLAVEAGIPAGVLNIVTGDAPQIGAALLESTRVRKITFTGSTQIGKKLMEGSAATVKKVSLELGGNAPCIIFDDANIDLAVKGALAAKYRNSGQTCVCVNRIFVQDGIYAEFAKAFALAVSQLQVGNGLDEGVTQGPLINPAAVVKVESHVEDAVAKGAKVLTGGKKHSLGRTFYEPTVLADATVDMRIFSEEVFGPVAPLIRFKDDKEAVAMANDTEFGLASYIFTENITRGWRIAEALEYGMVGLNEGLISTEVAPFGGMKQSGLGREGSKYGLDEYLEMKYLCLGNMSPP</sequence>
<dbReference type="Proteomes" id="UP000244005">
    <property type="component" value="Unassembled WGS sequence"/>
</dbReference>
<comment type="subunit">
    <text evidence="7">Homotetramer.</text>
</comment>
<comment type="catalytic activity">
    <reaction evidence="4 7">
        <text>succinate semialdehyde + NAD(+) + H2O = succinate + NADH + 2 H(+)</text>
        <dbReference type="Rhea" id="RHEA:13217"/>
        <dbReference type="ChEBI" id="CHEBI:15377"/>
        <dbReference type="ChEBI" id="CHEBI:15378"/>
        <dbReference type="ChEBI" id="CHEBI:30031"/>
        <dbReference type="ChEBI" id="CHEBI:57540"/>
        <dbReference type="ChEBI" id="CHEBI:57706"/>
        <dbReference type="ChEBI" id="CHEBI:57945"/>
        <dbReference type="EC" id="1.2.1.24"/>
    </reaction>
</comment>
<evidence type="ECO:0000256" key="3">
    <source>
        <dbReference type="ARBA" id="ARBA00023002"/>
    </source>
</evidence>
<dbReference type="InterPro" id="IPR050740">
    <property type="entry name" value="Aldehyde_DH_Superfamily"/>
</dbReference>
<dbReference type="NCBIfam" id="TIGR01780">
    <property type="entry name" value="SSADH"/>
    <property type="match status" value="1"/>
</dbReference>
<dbReference type="GO" id="GO:0010492">
    <property type="term" value="P:maintenance of shoot apical meristem identity"/>
    <property type="evidence" value="ECO:0007669"/>
    <property type="project" value="EnsemblPlants"/>
</dbReference>
<dbReference type="FunFam" id="3.40.605.10:FF:000026">
    <property type="entry name" value="Aldehyde dehydrogenase, putative"/>
    <property type="match status" value="1"/>
</dbReference>
<dbReference type="GO" id="GO:0009408">
    <property type="term" value="P:response to heat"/>
    <property type="evidence" value="ECO:0007669"/>
    <property type="project" value="EnsemblPlants"/>
</dbReference>
<dbReference type="InterPro" id="IPR016161">
    <property type="entry name" value="Ald_DH/histidinol_DH"/>
</dbReference>
<evidence type="ECO:0000256" key="7">
    <source>
        <dbReference type="RuleBase" id="RU365091"/>
    </source>
</evidence>
<accession>A0A2R6WGZ8</accession>
<evidence type="ECO:0000256" key="4">
    <source>
        <dbReference type="ARBA" id="ARBA00052498"/>
    </source>
</evidence>
<name>A0A2R6WGZ8_MARPO</name>
<dbReference type="PROSITE" id="PS00070">
    <property type="entry name" value="ALDEHYDE_DEHYDR_CYS"/>
    <property type="match status" value="1"/>
</dbReference>
<comment type="pathway">
    <text evidence="1 7">Amino-acid degradation; 4-aminobutanoate degradation.</text>
</comment>
<dbReference type="CDD" id="cd07103">
    <property type="entry name" value="ALDH_F5_SSADH_GabD"/>
    <property type="match status" value="1"/>
</dbReference>
<dbReference type="OrthoDB" id="310895at2759"/>
<dbReference type="GO" id="GO:0009416">
    <property type="term" value="P:response to light stimulus"/>
    <property type="evidence" value="ECO:0007669"/>
    <property type="project" value="EnsemblPlants"/>
</dbReference>
<protein>
    <recommendedName>
        <fullName evidence="7">Succinate-semialdehyde dehydrogenase</fullName>
        <ecNumber evidence="7">1.2.1.24</ecNumber>
    </recommendedName>
</protein>
<gene>
    <name evidence="9" type="ORF">MARPO_0091s0004</name>
</gene>
<dbReference type="GO" id="GO:0004777">
    <property type="term" value="F:succinate-semialdehyde dehydrogenase (NAD+) activity"/>
    <property type="evidence" value="ECO:0000318"/>
    <property type="project" value="GO_Central"/>
</dbReference>
<keyword evidence="7" id="KW-0496">Mitochondrion</keyword>
<dbReference type="GO" id="GO:0009450">
    <property type="term" value="P:gamma-aminobutyric acid catabolic process"/>
    <property type="evidence" value="ECO:0000318"/>
    <property type="project" value="GO_Central"/>
</dbReference>
<feature type="active site" evidence="5">
    <location>
        <position position="297"/>
    </location>
</feature>
<evidence type="ECO:0000313" key="10">
    <source>
        <dbReference type="Proteomes" id="UP000244005"/>
    </source>
</evidence>
<dbReference type="PANTHER" id="PTHR43353:SF5">
    <property type="entry name" value="SUCCINATE-SEMIALDEHYDE DEHYDROGENASE, MITOCHONDRIAL"/>
    <property type="match status" value="1"/>
</dbReference>
<dbReference type="Gene3D" id="3.40.309.10">
    <property type="entry name" value="Aldehyde Dehydrogenase, Chain A, domain 2"/>
    <property type="match status" value="1"/>
</dbReference>
<dbReference type="SUPFAM" id="SSF53720">
    <property type="entry name" value="ALDH-like"/>
    <property type="match status" value="1"/>
</dbReference>
<dbReference type="EMBL" id="KZ772763">
    <property type="protein sequence ID" value="PTQ33127.1"/>
    <property type="molecule type" value="Genomic_DNA"/>
</dbReference>
<dbReference type="GO" id="GO:0051287">
    <property type="term" value="F:NAD binding"/>
    <property type="evidence" value="ECO:0007669"/>
    <property type="project" value="EnsemblPlants"/>
</dbReference>
<reference evidence="10" key="1">
    <citation type="journal article" date="2017" name="Cell">
        <title>Insights into land plant evolution garnered from the Marchantia polymorpha genome.</title>
        <authorList>
            <person name="Bowman J.L."/>
            <person name="Kohchi T."/>
            <person name="Yamato K.T."/>
            <person name="Jenkins J."/>
            <person name="Shu S."/>
            <person name="Ishizaki K."/>
            <person name="Yamaoka S."/>
            <person name="Nishihama R."/>
            <person name="Nakamura Y."/>
            <person name="Berger F."/>
            <person name="Adam C."/>
            <person name="Aki S.S."/>
            <person name="Althoff F."/>
            <person name="Araki T."/>
            <person name="Arteaga-Vazquez M.A."/>
            <person name="Balasubrmanian S."/>
            <person name="Barry K."/>
            <person name="Bauer D."/>
            <person name="Boehm C.R."/>
            <person name="Briginshaw L."/>
            <person name="Caballero-Perez J."/>
            <person name="Catarino B."/>
            <person name="Chen F."/>
            <person name="Chiyoda S."/>
            <person name="Chovatia M."/>
            <person name="Davies K.M."/>
            <person name="Delmans M."/>
            <person name="Demura T."/>
            <person name="Dierschke T."/>
            <person name="Dolan L."/>
            <person name="Dorantes-Acosta A.E."/>
            <person name="Eklund D.M."/>
            <person name="Florent S.N."/>
            <person name="Flores-Sandoval E."/>
            <person name="Fujiyama A."/>
            <person name="Fukuzawa H."/>
            <person name="Galik B."/>
            <person name="Grimanelli D."/>
            <person name="Grimwood J."/>
            <person name="Grossniklaus U."/>
            <person name="Hamada T."/>
            <person name="Haseloff J."/>
            <person name="Hetherington A.J."/>
            <person name="Higo A."/>
            <person name="Hirakawa Y."/>
            <person name="Hundley H.N."/>
            <person name="Ikeda Y."/>
            <person name="Inoue K."/>
            <person name="Inoue S.I."/>
            <person name="Ishida S."/>
            <person name="Jia Q."/>
            <person name="Kakita M."/>
            <person name="Kanazawa T."/>
            <person name="Kawai Y."/>
            <person name="Kawashima T."/>
            <person name="Kennedy M."/>
            <person name="Kinose K."/>
            <person name="Kinoshita T."/>
            <person name="Kohara Y."/>
            <person name="Koide E."/>
            <person name="Komatsu K."/>
            <person name="Kopischke S."/>
            <person name="Kubo M."/>
            <person name="Kyozuka J."/>
            <person name="Lagercrantz U."/>
            <person name="Lin S.S."/>
            <person name="Lindquist E."/>
            <person name="Lipzen A.M."/>
            <person name="Lu C.W."/>
            <person name="De Luna E."/>
            <person name="Martienssen R.A."/>
            <person name="Minamino N."/>
            <person name="Mizutani M."/>
            <person name="Mizutani M."/>
            <person name="Mochizuki N."/>
            <person name="Monte I."/>
            <person name="Mosher R."/>
            <person name="Nagasaki H."/>
            <person name="Nakagami H."/>
            <person name="Naramoto S."/>
            <person name="Nishitani K."/>
            <person name="Ohtani M."/>
            <person name="Okamoto T."/>
            <person name="Okumura M."/>
            <person name="Phillips J."/>
            <person name="Pollak B."/>
            <person name="Reinders A."/>
            <person name="Rovekamp M."/>
            <person name="Sano R."/>
            <person name="Sawa S."/>
            <person name="Schmid M.W."/>
            <person name="Shirakawa M."/>
            <person name="Solano R."/>
            <person name="Spunde A."/>
            <person name="Suetsugu N."/>
            <person name="Sugano S."/>
            <person name="Sugiyama A."/>
            <person name="Sun R."/>
            <person name="Suzuki Y."/>
            <person name="Takenaka M."/>
            <person name="Takezawa D."/>
            <person name="Tomogane H."/>
            <person name="Tsuzuki M."/>
            <person name="Ueda T."/>
            <person name="Umeda M."/>
            <person name="Ward J.M."/>
            <person name="Watanabe Y."/>
            <person name="Yazaki K."/>
            <person name="Yokoyama R."/>
            <person name="Yoshitake Y."/>
            <person name="Yotsui I."/>
            <person name="Zachgo S."/>
            <person name="Schmutz J."/>
        </authorList>
    </citation>
    <scope>NUCLEOTIDE SEQUENCE [LARGE SCALE GENOMIC DNA]</scope>
    <source>
        <strain evidence="10">Tak-1</strain>
    </source>
</reference>
<dbReference type="Gene3D" id="3.40.605.10">
    <property type="entry name" value="Aldehyde Dehydrogenase, Chain A, domain 1"/>
    <property type="match status" value="1"/>
</dbReference>
<evidence type="ECO:0000256" key="2">
    <source>
        <dbReference type="ARBA" id="ARBA00009986"/>
    </source>
</evidence>
<comment type="subcellular location">
    <subcellularLocation>
        <location evidence="7">Mitochondrion</location>
    </subcellularLocation>
</comment>
<dbReference type="InterPro" id="IPR016163">
    <property type="entry name" value="Ald_DH_C"/>
</dbReference>
<feature type="domain" description="Aldehyde dehydrogenase" evidence="8">
    <location>
        <begin position="63"/>
        <end position="519"/>
    </location>
</feature>
<evidence type="ECO:0000256" key="6">
    <source>
        <dbReference type="RuleBase" id="RU003345"/>
    </source>
</evidence>
<dbReference type="Gramene" id="Mp6g21500.1">
    <property type="protein sequence ID" value="Mp6g21500.1.cds"/>
    <property type="gene ID" value="Mp6g21500"/>
</dbReference>